<dbReference type="RefSeq" id="XP_030386820.1">
    <property type="nucleotide sequence ID" value="XM_030530960.1"/>
</dbReference>
<comment type="subunit">
    <text evidence="8">Component of the mitochondrial contact site and cristae organizing system (MICOS) complex.</text>
</comment>
<evidence type="ECO:0000256" key="4">
    <source>
        <dbReference type="ARBA" id="ARBA00022792"/>
    </source>
</evidence>
<evidence type="ECO:0000256" key="5">
    <source>
        <dbReference type="ARBA" id="ARBA00022989"/>
    </source>
</evidence>
<evidence type="ECO:0000256" key="1">
    <source>
        <dbReference type="ARBA" id="ARBA00004434"/>
    </source>
</evidence>
<evidence type="ECO:0000256" key="7">
    <source>
        <dbReference type="ARBA" id="ARBA00023136"/>
    </source>
</evidence>
<keyword evidence="5" id="KW-1133">Transmembrane helix</keyword>
<comment type="function">
    <text evidence="8">Component of the MICOS complex, a large protein complex of the mitochondrial inner membrane that plays crucial roles in the maintenance of crista junctions, inner membrane architecture, and formation of contact sites to the outer membrane.</text>
</comment>
<dbReference type="PANTHER" id="PTHR31816:SF3">
    <property type="entry name" value="MICOS COMPLEX SUBUNIT MIC13"/>
    <property type="match status" value="1"/>
</dbReference>
<evidence type="ECO:0000256" key="2">
    <source>
        <dbReference type="ARBA" id="ARBA00006771"/>
    </source>
</evidence>
<dbReference type="AlphaFoldDB" id="A0A6J2UFA9"/>
<dbReference type="GeneID" id="115633493"/>
<dbReference type="GO" id="GO:0044284">
    <property type="term" value="C:mitochondrial crista junction"/>
    <property type="evidence" value="ECO:0007669"/>
    <property type="project" value="TreeGrafter"/>
</dbReference>
<sequence length="269" mass="31034">MVLYFVVRVGVVAGLVMASRNYGIWGSQERTKEIYEDVAERTEPLVESLRLRLGIDPPPPPPEGEWRFLGVFFYNQTVLTFFEFLYMVPTYMLYGLERVPGYVQKLVAYARERYEQMKKEREKEACKRCIDERRLVDPHGSQSGTCKRPDSQRPPGLIPKDAPPSPYNGKAPSRPRFPDDDIYKPRLAPKCKCPKCNQREADGWSDQKPKCRNRPEPEPKPKNKSEKQCKICPKLEEEPKKPKKCKICEEKEIEKSKSGPKAPVQEGCP</sequence>
<dbReference type="Proteomes" id="UP000504634">
    <property type="component" value="Unplaced"/>
</dbReference>
<protein>
    <recommendedName>
        <fullName evidence="8">MICOS complex subunit MIC13</fullName>
    </recommendedName>
</protein>
<dbReference type="Pfam" id="PF15884">
    <property type="entry name" value="QIL1"/>
    <property type="match status" value="1"/>
</dbReference>
<evidence type="ECO:0000256" key="6">
    <source>
        <dbReference type="ARBA" id="ARBA00023128"/>
    </source>
</evidence>
<feature type="compositionally biased region" description="Basic and acidic residues" evidence="9">
    <location>
        <begin position="197"/>
        <end position="228"/>
    </location>
</feature>
<dbReference type="PANTHER" id="PTHR31816">
    <property type="entry name" value="MICOS COMPLEX SUBUNIT MIC13"/>
    <property type="match status" value="1"/>
</dbReference>
<name>A0A6J2UFA9_DROLE</name>
<dbReference type="InterPro" id="IPR026769">
    <property type="entry name" value="Mic13"/>
</dbReference>
<evidence type="ECO:0000313" key="11">
    <source>
        <dbReference type="RefSeq" id="XP_030386820.1"/>
    </source>
</evidence>
<evidence type="ECO:0000256" key="3">
    <source>
        <dbReference type="ARBA" id="ARBA00022692"/>
    </source>
</evidence>
<comment type="subcellular location">
    <subcellularLocation>
        <location evidence="1 8">Mitochondrion inner membrane</location>
        <topology evidence="1 8">Single-pass membrane protein</topology>
    </subcellularLocation>
</comment>
<accession>A0A6J2UFA9</accession>
<dbReference type="OrthoDB" id="7828865at2759"/>
<dbReference type="GO" id="GO:0061617">
    <property type="term" value="C:MICOS complex"/>
    <property type="evidence" value="ECO:0007669"/>
    <property type="project" value="UniProtKB-UniRule"/>
</dbReference>
<reference evidence="11" key="1">
    <citation type="submission" date="2025-08" db="UniProtKB">
        <authorList>
            <consortium name="RefSeq"/>
        </authorList>
    </citation>
    <scope>IDENTIFICATION</scope>
    <source>
        <strain evidence="11">11010-0011.00</strain>
        <tissue evidence="11">Whole body</tissue>
    </source>
</reference>
<keyword evidence="3" id="KW-0812">Transmembrane</keyword>
<keyword evidence="4 8" id="KW-0999">Mitochondrion inner membrane</keyword>
<evidence type="ECO:0000313" key="10">
    <source>
        <dbReference type="Proteomes" id="UP000504634"/>
    </source>
</evidence>
<dbReference type="GO" id="GO:0042407">
    <property type="term" value="P:cristae formation"/>
    <property type="evidence" value="ECO:0007669"/>
    <property type="project" value="TreeGrafter"/>
</dbReference>
<comment type="similarity">
    <text evidence="2 8">Belongs to the MICOS complex subunit Mic13 family.</text>
</comment>
<proteinExistence type="inferred from homology"/>
<keyword evidence="6 8" id="KW-0496">Mitochondrion</keyword>
<evidence type="ECO:0000256" key="8">
    <source>
        <dbReference type="RuleBase" id="RU363009"/>
    </source>
</evidence>
<evidence type="ECO:0000256" key="9">
    <source>
        <dbReference type="SAM" id="MobiDB-lite"/>
    </source>
</evidence>
<feature type="region of interest" description="Disordered" evidence="9">
    <location>
        <begin position="138"/>
        <end position="228"/>
    </location>
</feature>
<keyword evidence="7" id="KW-0472">Membrane</keyword>
<organism evidence="10 11">
    <name type="scientific">Drosophila lebanonensis</name>
    <name type="common">Fruit fly</name>
    <name type="synonym">Scaptodrosophila lebanonensis</name>
    <dbReference type="NCBI Taxonomy" id="7225"/>
    <lineage>
        <taxon>Eukaryota</taxon>
        <taxon>Metazoa</taxon>
        <taxon>Ecdysozoa</taxon>
        <taxon>Arthropoda</taxon>
        <taxon>Hexapoda</taxon>
        <taxon>Insecta</taxon>
        <taxon>Pterygota</taxon>
        <taxon>Neoptera</taxon>
        <taxon>Endopterygota</taxon>
        <taxon>Diptera</taxon>
        <taxon>Brachycera</taxon>
        <taxon>Muscomorpha</taxon>
        <taxon>Ephydroidea</taxon>
        <taxon>Drosophilidae</taxon>
        <taxon>Scaptodrosophila</taxon>
    </lineage>
</organism>
<keyword evidence="10" id="KW-1185">Reference proteome</keyword>
<gene>
    <name evidence="11" type="primary">LOC115633493</name>
</gene>